<dbReference type="HOGENOM" id="CLU_103881_0_0_1"/>
<accession>A0A086TFG0</accession>
<dbReference type="EMBL" id="JPKY01000005">
    <property type="protein sequence ID" value="KFH48092.1"/>
    <property type="molecule type" value="Genomic_DNA"/>
</dbReference>
<feature type="transmembrane region" description="Helical" evidence="1">
    <location>
        <begin position="97"/>
        <end position="119"/>
    </location>
</feature>
<evidence type="ECO:0000313" key="3">
    <source>
        <dbReference type="Proteomes" id="UP000029964"/>
    </source>
</evidence>
<dbReference type="Pfam" id="PF12716">
    <property type="entry name" value="Apq12"/>
    <property type="match status" value="1"/>
</dbReference>
<evidence type="ECO:0000256" key="1">
    <source>
        <dbReference type="SAM" id="Phobius"/>
    </source>
</evidence>
<keyword evidence="1" id="KW-0812">Transmembrane</keyword>
<dbReference type="InterPro" id="IPR024316">
    <property type="entry name" value="APQ12"/>
</dbReference>
<reference evidence="3" key="1">
    <citation type="journal article" date="2014" name="Genome Announc.">
        <title>Genome sequence and annotation of Acremonium chrysogenum, producer of the beta-lactam antibiotic cephalosporin C.</title>
        <authorList>
            <person name="Terfehr D."/>
            <person name="Dahlmann T.A."/>
            <person name="Specht T."/>
            <person name="Zadra I."/>
            <person name="Kuernsteiner H."/>
            <person name="Kueck U."/>
        </authorList>
    </citation>
    <scope>NUCLEOTIDE SEQUENCE [LARGE SCALE GENOMIC DNA]</scope>
    <source>
        <strain evidence="3">ATCC 11550 / CBS 779.69 / DSM 880 / IAM 14645 / JCM 23072 / IMI 49137</strain>
    </source>
</reference>
<dbReference type="OrthoDB" id="3559694at2759"/>
<organism evidence="2 3">
    <name type="scientific">Hapsidospora chrysogenum (strain ATCC 11550 / CBS 779.69 / DSM 880 / IAM 14645 / JCM 23072 / IMI 49137)</name>
    <name type="common">Acremonium chrysogenum</name>
    <dbReference type="NCBI Taxonomy" id="857340"/>
    <lineage>
        <taxon>Eukaryota</taxon>
        <taxon>Fungi</taxon>
        <taxon>Dikarya</taxon>
        <taxon>Ascomycota</taxon>
        <taxon>Pezizomycotina</taxon>
        <taxon>Sordariomycetes</taxon>
        <taxon>Hypocreomycetidae</taxon>
        <taxon>Hypocreales</taxon>
        <taxon>Bionectriaceae</taxon>
        <taxon>Hapsidospora</taxon>
    </lineage>
</organism>
<name>A0A086TFG0_HAPC1</name>
<protein>
    <submittedName>
        <fullName evidence="2">Uncharacterized protein</fullName>
    </submittedName>
</protein>
<dbReference type="AlphaFoldDB" id="A0A086TFG0"/>
<comment type="caution">
    <text evidence="2">The sequence shown here is derived from an EMBL/GenBank/DDBJ whole genome shotgun (WGS) entry which is preliminary data.</text>
</comment>
<keyword evidence="1" id="KW-0472">Membrane</keyword>
<dbReference type="STRING" id="857340.A0A086TFG0"/>
<proteinExistence type="predicted"/>
<dbReference type="Proteomes" id="UP000029964">
    <property type="component" value="Unassembled WGS sequence"/>
</dbReference>
<evidence type="ECO:0000313" key="2">
    <source>
        <dbReference type="EMBL" id="KFH48092.1"/>
    </source>
</evidence>
<sequence length="174" mass="19363">MDPFTSQALSALLPPEMVDYLYTHVLHPSSPVQSFLRSASLWIQHAVSAAIPIVGPLLDRLLDAMSEHQGATGLVVALAVVTAVVVIMNWVRRLVMWWTRLVARLTFWTVVVLVVAAVWQRGLMITARDLVVFASKILGYLAALRDVWVDEYNHYESQQRTGASGARGSRSSHR</sequence>
<feature type="transmembrane region" description="Helical" evidence="1">
    <location>
        <begin position="70"/>
        <end position="91"/>
    </location>
</feature>
<keyword evidence="3" id="KW-1185">Reference proteome</keyword>
<keyword evidence="1" id="KW-1133">Transmembrane helix</keyword>
<gene>
    <name evidence="2" type="ORF">ACRE_010520</name>
</gene>